<feature type="region of interest" description="Disordered" evidence="5">
    <location>
        <begin position="1"/>
        <end position="36"/>
    </location>
</feature>
<evidence type="ECO:0000313" key="8">
    <source>
        <dbReference type="EMBL" id="KAF2289651.1"/>
    </source>
</evidence>
<keyword evidence="3 6" id="KW-1133">Transmembrane helix</keyword>
<accession>A0A6A6KL19</accession>
<feature type="region of interest" description="Disordered" evidence="5">
    <location>
        <begin position="205"/>
        <end position="227"/>
    </location>
</feature>
<dbReference type="AlphaFoldDB" id="A0A6A6KL19"/>
<dbReference type="PANTHER" id="PTHR31234:SF55">
    <property type="entry name" value="LATE EMBRYOGENESIS ABUNDANT (LEA) HYDROXYPROLINE-RICH GLYCOPROTEIN FAMILY"/>
    <property type="match status" value="1"/>
</dbReference>
<sequence>MAASQSDQNHQLKKESGQASSDGNDHSPAENSPATGYPPTMGYHPMGYPLGQSGYPPPGYNNGYNSHYLYAQAPPAGYYNPDMYQPQPEYRASGFVRGIVGGLVFFIIFICISSIIIWLILRPAIPIFHVDTFTVSNFNASFLASSFEANWDANITVKNPNTKLKAYFDQVEVNVYYEDNLLAKSFANPFQLETKQDTVMQAKLASDNSDHSQTGVGSRVVERMTEDRNSSNRKLSFNLRVALWTTFKSGTWWARHINIDAAPTREPQHNKTVTGNPAFPNHIATGYPAAAASTTTTNDAYAYSFRQPPTTSYVYRPVGSTSYNYPLPH</sequence>
<keyword evidence="9" id="KW-1185">Reference proteome</keyword>
<evidence type="ECO:0000256" key="1">
    <source>
        <dbReference type="ARBA" id="ARBA00004167"/>
    </source>
</evidence>
<evidence type="ECO:0000256" key="4">
    <source>
        <dbReference type="ARBA" id="ARBA00023136"/>
    </source>
</evidence>
<dbReference type="GO" id="GO:0098542">
    <property type="term" value="P:defense response to other organism"/>
    <property type="evidence" value="ECO:0007669"/>
    <property type="project" value="InterPro"/>
</dbReference>
<evidence type="ECO:0000256" key="2">
    <source>
        <dbReference type="ARBA" id="ARBA00022692"/>
    </source>
</evidence>
<keyword evidence="4 6" id="KW-0472">Membrane</keyword>
<comment type="subcellular location">
    <subcellularLocation>
        <location evidence="1">Membrane</location>
        <topology evidence="1">Single-pass membrane protein</topology>
    </subcellularLocation>
</comment>
<dbReference type="Proteomes" id="UP000467840">
    <property type="component" value="Chromosome 8"/>
</dbReference>
<dbReference type="Pfam" id="PF03168">
    <property type="entry name" value="LEA_2"/>
    <property type="match status" value="1"/>
</dbReference>
<proteinExistence type="predicted"/>
<keyword evidence="2 6" id="KW-0812">Transmembrane</keyword>
<name>A0A6A6KL19_HEVBR</name>
<evidence type="ECO:0000256" key="5">
    <source>
        <dbReference type="SAM" id="MobiDB-lite"/>
    </source>
</evidence>
<dbReference type="PANTHER" id="PTHR31234">
    <property type="entry name" value="LATE EMBRYOGENESIS ABUNDANT (LEA) HYDROXYPROLINE-RICH GLYCOPROTEIN FAMILY"/>
    <property type="match status" value="1"/>
</dbReference>
<feature type="transmembrane region" description="Helical" evidence="6">
    <location>
        <begin position="99"/>
        <end position="121"/>
    </location>
</feature>
<dbReference type="InterPro" id="IPR004864">
    <property type="entry name" value="LEA_2"/>
</dbReference>
<evidence type="ECO:0000256" key="3">
    <source>
        <dbReference type="ARBA" id="ARBA00022989"/>
    </source>
</evidence>
<feature type="domain" description="Late embryogenesis abundant protein LEA-2 subgroup" evidence="7">
    <location>
        <begin position="155"/>
        <end position="253"/>
    </location>
</feature>
<evidence type="ECO:0000259" key="7">
    <source>
        <dbReference type="Pfam" id="PF03168"/>
    </source>
</evidence>
<organism evidence="8 9">
    <name type="scientific">Hevea brasiliensis</name>
    <name type="common">Para rubber tree</name>
    <name type="synonym">Siphonia brasiliensis</name>
    <dbReference type="NCBI Taxonomy" id="3981"/>
    <lineage>
        <taxon>Eukaryota</taxon>
        <taxon>Viridiplantae</taxon>
        <taxon>Streptophyta</taxon>
        <taxon>Embryophyta</taxon>
        <taxon>Tracheophyta</taxon>
        <taxon>Spermatophyta</taxon>
        <taxon>Magnoliopsida</taxon>
        <taxon>eudicotyledons</taxon>
        <taxon>Gunneridae</taxon>
        <taxon>Pentapetalae</taxon>
        <taxon>rosids</taxon>
        <taxon>fabids</taxon>
        <taxon>Malpighiales</taxon>
        <taxon>Euphorbiaceae</taxon>
        <taxon>Crotonoideae</taxon>
        <taxon>Micrandreae</taxon>
        <taxon>Hevea</taxon>
    </lineage>
</organism>
<evidence type="ECO:0000256" key="6">
    <source>
        <dbReference type="SAM" id="Phobius"/>
    </source>
</evidence>
<dbReference type="InterPro" id="IPR044839">
    <property type="entry name" value="NDR1-like"/>
</dbReference>
<dbReference type="GO" id="GO:0005886">
    <property type="term" value="C:plasma membrane"/>
    <property type="evidence" value="ECO:0007669"/>
    <property type="project" value="TreeGrafter"/>
</dbReference>
<protein>
    <recommendedName>
        <fullName evidence="7">Late embryogenesis abundant protein LEA-2 subgroup domain-containing protein</fullName>
    </recommendedName>
</protein>
<comment type="caution">
    <text evidence="8">The sequence shown here is derived from an EMBL/GenBank/DDBJ whole genome shotgun (WGS) entry which is preliminary data.</text>
</comment>
<gene>
    <name evidence="8" type="ORF">GH714_037711</name>
</gene>
<dbReference type="EMBL" id="JAAGAX010000016">
    <property type="protein sequence ID" value="KAF2289651.1"/>
    <property type="molecule type" value="Genomic_DNA"/>
</dbReference>
<evidence type="ECO:0000313" key="9">
    <source>
        <dbReference type="Proteomes" id="UP000467840"/>
    </source>
</evidence>
<reference evidence="8 9" key="1">
    <citation type="journal article" date="2020" name="Mol. Plant">
        <title>The Chromosome-Based Rubber Tree Genome Provides New Insights into Spurge Genome Evolution and Rubber Biosynthesis.</title>
        <authorList>
            <person name="Liu J."/>
            <person name="Shi C."/>
            <person name="Shi C.C."/>
            <person name="Li W."/>
            <person name="Zhang Q.J."/>
            <person name="Zhang Y."/>
            <person name="Li K."/>
            <person name="Lu H.F."/>
            <person name="Shi C."/>
            <person name="Zhu S.T."/>
            <person name="Xiao Z.Y."/>
            <person name="Nan H."/>
            <person name="Yue Y."/>
            <person name="Zhu X.G."/>
            <person name="Wu Y."/>
            <person name="Hong X.N."/>
            <person name="Fan G.Y."/>
            <person name="Tong Y."/>
            <person name="Zhang D."/>
            <person name="Mao C.L."/>
            <person name="Liu Y.L."/>
            <person name="Hao S.J."/>
            <person name="Liu W.Q."/>
            <person name="Lv M.Q."/>
            <person name="Zhang H.B."/>
            <person name="Liu Y."/>
            <person name="Hu-Tang G.R."/>
            <person name="Wang J.P."/>
            <person name="Wang J.H."/>
            <person name="Sun Y.H."/>
            <person name="Ni S.B."/>
            <person name="Chen W.B."/>
            <person name="Zhang X.C."/>
            <person name="Jiao Y.N."/>
            <person name="Eichler E.E."/>
            <person name="Li G.H."/>
            <person name="Liu X."/>
            <person name="Gao L.Z."/>
        </authorList>
    </citation>
    <scope>NUCLEOTIDE SEQUENCE [LARGE SCALE GENOMIC DNA]</scope>
    <source>
        <strain evidence="9">cv. GT1</strain>
        <tissue evidence="8">Leaf</tissue>
    </source>
</reference>